<dbReference type="HAMAP" id="MF_01844">
    <property type="entry name" value="NhaA"/>
    <property type="match status" value="1"/>
</dbReference>
<feature type="transmembrane region" description="Helical" evidence="11">
    <location>
        <begin position="71"/>
        <end position="89"/>
    </location>
</feature>
<feature type="transmembrane region" description="Helical" evidence="11">
    <location>
        <begin position="265"/>
        <end position="285"/>
    </location>
</feature>
<reference evidence="12" key="1">
    <citation type="submission" date="2020-10" db="EMBL/GenBank/DDBJ databases">
        <authorList>
            <person name="Gilroy R."/>
        </authorList>
    </citation>
    <scope>NUCLEOTIDE SEQUENCE</scope>
    <source>
        <strain evidence="12">ChiGjej1B1-24693</strain>
    </source>
</reference>
<accession>A0A9D1H0B8</accession>
<reference evidence="12" key="2">
    <citation type="journal article" date="2021" name="PeerJ">
        <title>Extensive microbial diversity within the chicken gut microbiome revealed by metagenomics and culture.</title>
        <authorList>
            <person name="Gilroy R."/>
            <person name="Ravi A."/>
            <person name="Getino M."/>
            <person name="Pursley I."/>
            <person name="Horton D.L."/>
            <person name="Alikhan N.F."/>
            <person name="Baker D."/>
            <person name="Gharbi K."/>
            <person name="Hall N."/>
            <person name="Watson M."/>
            <person name="Adriaenssens E.M."/>
            <person name="Foster-Nyarko E."/>
            <person name="Jarju S."/>
            <person name="Secka A."/>
            <person name="Antonio M."/>
            <person name="Oren A."/>
            <person name="Chaudhuri R.R."/>
            <person name="La Ragione R."/>
            <person name="Hildebrand F."/>
            <person name="Pallen M.J."/>
        </authorList>
    </citation>
    <scope>NUCLEOTIDE SEQUENCE</scope>
    <source>
        <strain evidence="12">ChiGjej1B1-24693</strain>
    </source>
</reference>
<dbReference type="GO" id="GO:0015385">
    <property type="term" value="F:sodium:proton antiporter activity"/>
    <property type="evidence" value="ECO:0007669"/>
    <property type="project" value="UniProtKB-UniRule"/>
</dbReference>
<dbReference type="EMBL" id="DVLP01000420">
    <property type="protein sequence ID" value="HIT76814.1"/>
    <property type="molecule type" value="Genomic_DNA"/>
</dbReference>
<evidence type="ECO:0000313" key="12">
    <source>
        <dbReference type="EMBL" id="HIT76814.1"/>
    </source>
</evidence>
<evidence type="ECO:0000313" key="13">
    <source>
        <dbReference type="Proteomes" id="UP000886842"/>
    </source>
</evidence>
<comment type="subcellular location">
    <subcellularLocation>
        <location evidence="1">Cell inner membrane</location>
        <topology evidence="1">Multi-pass membrane protein</topology>
    </subcellularLocation>
    <subcellularLocation>
        <location evidence="11">Cell membrane</location>
        <topology evidence="11">Multi-pass membrane protein</topology>
    </subcellularLocation>
</comment>
<sequence length="407" mass="43422">MEKKRTRRTLVAFGPSDNQDQVAVADLLRNETVGGAVMLAAMVAALVWANISFEGYDAVRQIRVGPLDLQHWAADGLLTIFFFLAGLELKREFRSGSLSNPRQALLPIVAAFCGMAVPALIYVGINLTSPDANLAGWAVPMATDIAFAVAVLAVVAPGLPPSLRTFLLTLAIVDDLGAIVVIAIVFTSTLNWLALALAAACAGVWFFLQQRRLDKWWLHVPLFVGCWWFMHESGVHATIAGVLLGLLTRTSPYEDRDPVDRWSHFWAPVSAGFAVPVFALASAGVRLDPASLRSVLTHPVTLGISVGLVVGKTIGVFGGTWLTARITRTQLHGGVLWREIAAVGLLAGIGFTVALLVTELAFTGHPDDIDHAKAAVLLGSATAAVLATIFLRICVALRRRSAAAPTT</sequence>
<dbReference type="Proteomes" id="UP000886842">
    <property type="component" value="Unassembled WGS sequence"/>
</dbReference>
<evidence type="ECO:0000256" key="8">
    <source>
        <dbReference type="ARBA" id="ARBA00023065"/>
    </source>
</evidence>
<dbReference type="InterPro" id="IPR004670">
    <property type="entry name" value="NhaA"/>
</dbReference>
<evidence type="ECO:0000256" key="10">
    <source>
        <dbReference type="ARBA" id="ARBA00023201"/>
    </source>
</evidence>
<feature type="transmembrane region" description="Helical" evidence="11">
    <location>
        <begin position="374"/>
        <end position="395"/>
    </location>
</feature>
<keyword evidence="3 11" id="KW-0050">Antiport</keyword>
<organism evidence="12 13">
    <name type="scientific">Candidatus Avipropionibacterium avicola</name>
    <dbReference type="NCBI Taxonomy" id="2840701"/>
    <lineage>
        <taxon>Bacteria</taxon>
        <taxon>Bacillati</taxon>
        <taxon>Actinomycetota</taxon>
        <taxon>Actinomycetes</taxon>
        <taxon>Propionibacteriales</taxon>
        <taxon>Propionibacteriaceae</taxon>
        <taxon>Propionibacteriaceae incertae sedis</taxon>
        <taxon>Candidatus Avipropionibacterium</taxon>
    </lineage>
</organism>
<keyword evidence="4 11" id="KW-1003">Cell membrane</keyword>
<feature type="transmembrane region" description="Helical" evidence="11">
    <location>
        <begin position="137"/>
        <end position="159"/>
    </location>
</feature>
<comment type="similarity">
    <text evidence="11">Belongs to the NhaA Na(+)/H(+) (TC 2.A.33) antiporter family.</text>
</comment>
<dbReference type="Gene3D" id="1.20.1530.10">
    <property type="entry name" value="Na+/H+ antiporter like domain"/>
    <property type="match status" value="1"/>
</dbReference>
<dbReference type="PANTHER" id="PTHR30341">
    <property type="entry name" value="SODIUM ION/PROTON ANTIPORTER NHAA-RELATED"/>
    <property type="match status" value="1"/>
</dbReference>
<keyword evidence="7 11" id="KW-0915">Sodium</keyword>
<feature type="transmembrane region" description="Helical" evidence="11">
    <location>
        <begin position="166"/>
        <end position="186"/>
    </location>
</feature>
<comment type="function">
    <text evidence="11">Na(+)/H(+) antiporter that extrudes sodium in exchange for external protons.</text>
</comment>
<name>A0A9D1H0B8_9ACTN</name>
<keyword evidence="6 11" id="KW-1133">Transmembrane helix</keyword>
<dbReference type="NCBIfam" id="TIGR00773">
    <property type="entry name" value="NhaA"/>
    <property type="match status" value="1"/>
</dbReference>
<feature type="transmembrane region" description="Helical" evidence="11">
    <location>
        <begin position="192"/>
        <end position="208"/>
    </location>
</feature>
<evidence type="ECO:0000256" key="6">
    <source>
        <dbReference type="ARBA" id="ARBA00022989"/>
    </source>
</evidence>
<evidence type="ECO:0000256" key="4">
    <source>
        <dbReference type="ARBA" id="ARBA00022475"/>
    </source>
</evidence>
<dbReference type="GO" id="GO:0006885">
    <property type="term" value="P:regulation of pH"/>
    <property type="evidence" value="ECO:0007669"/>
    <property type="project" value="UniProtKB-UniRule"/>
</dbReference>
<evidence type="ECO:0000256" key="5">
    <source>
        <dbReference type="ARBA" id="ARBA00022692"/>
    </source>
</evidence>
<comment type="catalytic activity">
    <reaction evidence="11">
        <text>Na(+)(in) + 2 H(+)(out) = Na(+)(out) + 2 H(+)(in)</text>
        <dbReference type="Rhea" id="RHEA:29251"/>
        <dbReference type="ChEBI" id="CHEBI:15378"/>
        <dbReference type="ChEBI" id="CHEBI:29101"/>
    </reaction>
</comment>
<evidence type="ECO:0000256" key="9">
    <source>
        <dbReference type="ARBA" id="ARBA00023136"/>
    </source>
</evidence>
<keyword evidence="10 11" id="KW-0739">Sodium transport</keyword>
<feature type="transmembrane region" description="Helical" evidence="11">
    <location>
        <begin position="33"/>
        <end position="51"/>
    </location>
</feature>
<evidence type="ECO:0000256" key="11">
    <source>
        <dbReference type="HAMAP-Rule" id="MF_01844"/>
    </source>
</evidence>
<comment type="caution">
    <text evidence="12">The sequence shown here is derived from an EMBL/GenBank/DDBJ whole genome shotgun (WGS) entry which is preliminary data.</text>
</comment>
<evidence type="ECO:0000256" key="2">
    <source>
        <dbReference type="ARBA" id="ARBA00022448"/>
    </source>
</evidence>
<evidence type="ECO:0000256" key="7">
    <source>
        <dbReference type="ARBA" id="ARBA00023053"/>
    </source>
</evidence>
<feature type="transmembrane region" description="Helical" evidence="11">
    <location>
        <begin position="104"/>
        <end position="125"/>
    </location>
</feature>
<keyword evidence="8 11" id="KW-0406">Ion transport</keyword>
<dbReference type="GO" id="GO:0005886">
    <property type="term" value="C:plasma membrane"/>
    <property type="evidence" value="ECO:0007669"/>
    <property type="project" value="UniProtKB-SubCell"/>
</dbReference>
<dbReference type="InterPro" id="IPR023171">
    <property type="entry name" value="Na/H_antiporter_dom_sf"/>
</dbReference>
<proteinExistence type="inferred from homology"/>
<keyword evidence="2 11" id="KW-0813">Transport</keyword>
<dbReference type="Pfam" id="PF06965">
    <property type="entry name" value="Na_H_antiport_1"/>
    <property type="match status" value="1"/>
</dbReference>
<protein>
    <recommendedName>
        <fullName evidence="11">Na(+)/H(+) antiporter NhaA</fullName>
    </recommendedName>
    <alternativeName>
        <fullName evidence="11">Sodium/proton antiporter NhaA</fullName>
    </alternativeName>
</protein>
<keyword evidence="5 11" id="KW-0812">Transmembrane</keyword>
<keyword evidence="9 11" id="KW-0472">Membrane</keyword>
<dbReference type="AlphaFoldDB" id="A0A9D1H0B8"/>
<evidence type="ECO:0000256" key="3">
    <source>
        <dbReference type="ARBA" id="ARBA00022449"/>
    </source>
</evidence>
<feature type="transmembrane region" description="Helical" evidence="11">
    <location>
        <begin position="340"/>
        <end position="362"/>
    </location>
</feature>
<evidence type="ECO:0000256" key="1">
    <source>
        <dbReference type="ARBA" id="ARBA00004429"/>
    </source>
</evidence>
<dbReference type="PANTHER" id="PTHR30341:SF0">
    <property type="entry name" value="NA(+)_H(+) ANTIPORTER NHAA"/>
    <property type="match status" value="1"/>
</dbReference>
<gene>
    <name evidence="11 12" type="primary">nhaA</name>
    <name evidence="12" type="ORF">IAA98_14640</name>
</gene>